<dbReference type="OrthoDB" id="10561869at2759"/>
<keyword evidence="3" id="KW-1185">Reference proteome</keyword>
<gene>
    <name evidence="2" type="ORF">AYI70_g980</name>
</gene>
<sequence length="185" mass="20542">MISAKKATSNNRTKKRNTFCQHEQPGYSFPPETAPNQPAALAQYQPKTSQNQGGQYLGKRCQNFPQKGKNSGTQWSKQRPPQSDVDSLCSGLPVPSSPTINGRDQGEVYKEHRSGVFPACQPVIQNQTREIEHKTILVNNSLGNGDKFTRDELESPIRQGKGPLKGSQQTDQRGKNNVEKISELH</sequence>
<evidence type="ECO:0000313" key="2">
    <source>
        <dbReference type="EMBL" id="OMJ25309.1"/>
    </source>
</evidence>
<feature type="compositionally biased region" description="Polar residues" evidence="1">
    <location>
        <begin position="63"/>
        <end position="85"/>
    </location>
</feature>
<dbReference type="AlphaFoldDB" id="A0A1R1YEJ8"/>
<feature type="compositionally biased region" description="Basic and acidic residues" evidence="1">
    <location>
        <begin position="172"/>
        <end position="185"/>
    </location>
</feature>
<dbReference type="EMBL" id="LSSN01000192">
    <property type="protein sequence ID" value="OMJ25309.1"/>
    <property type="molecule type" value="Genomic_DNA"/>
</dbReference>
<organism evidence="2 3">
    <name type="scientific">Smittium culicis</name>
    <dbReference type="NCBI Taxonomy" id="133412"/>
    <lineage>
        <taxon>Eukaryota</taxon>
        <taxon>Fungi</taxon>
        <taxon>Fungi incertae sedis</taxon>
        <taxon>Zoopagomycota</taxon>
        <taxon>Kickxellomycotina</taxon>
        <taxon>Harpellomycetes</taxon>
        <taxon>Harpellales</taxon>
        <taxon>Legeriomycetaceae</taxon>
        <taxon>Smittium</taxon>
    </lineage>
</organism>
<comment type="caution">
    <text evidence="2">The sequence shown here is derived from an EMBL/GenBank/DDBJ whole genome shotgun (WGS) entry which is preliminary data.</text>
</comment>
<dbReference type="Proteomes" id="UP000187283">
    <property type="component" value="Unassembled WGS sequence"/>
</dbReference>
<evidence type="ECO:0000256" key="1">
    <source>
        <dbReference type="SAM" id="MobiDB-lite"/>
    </source>
</evidence>
<proteinExistence type="predicted"/>
<feature type="compositionally biased region" description="Polar residues" evidence="1">
    <location>
        <begin position="1"/>
        <end position="11"/>
    </location>
</feature>
<feature type="region of interest" description="Disordered" evidence="1">
    <location>
        <begin position="1"/>
        <end position="105"/>
    </location>
</feature>
<name>A0A1R1YEJ8_9FUNG</name>
<accession>A0A1R1YEJ8</accession>
<protein>
    <submittedName>
        <fullName evidence="2">Uncharacterized protein</fullName>
    </submittedName>
</protein>
<feature type="region of interest" description="Disordered" evidence="1">
    <location>
        <begin position="139"/>
        <end position="185"/>
    </location>
</feature>
<evidence type="ECO:0000313" key="3">
    <source>
        <dbReference type="Proteomes" id="UP000187283"/>
    </source>
</evidence>
<feature type="compositionally biased region" description="Polar residues" evidence="1">
    <location>
        <begin position="45"/>
        <end position="54"/>
    </location>
</feature>
<reference evidence="2 3" key="1">
    <citation type="submission" date="2017-01" db="EMBL/GenBank/DDBJ databases">
        <authorList>
            <person name="Mah S.A."/>
            <person name="Swanson W.J."/>
            <person name="Moy G.W."/>
            <person name="Vacquier V.D."/>
        </authorList>
    </citation>
    <scope>NUCLEOTIDE SEQUENCE [LARGE SCALE GENOMIC DNA]</scope>
    <source>
        <strain evidence="2 3">GSMNP</strain>
    </source>
</reference>